<dbReference type="PANTHER" id="PTHR43767:SF1">
    <property type="entry name" value="NONRIBOSOMAL PEPTIDE SYNTHASE PES1 (EUROFUNG)-RELATED"/>
    <property type="match status" value="1"/>
</dbReference>
<name>A0ABM6FDF3_9BURK</name>
<dbReference type="InterPro" id="IPR000873">
    <property type="entry name" value="AMP-dep_synth/lig_dom"/>
</dbReference>
<accession>A0ABM6FDF3</accession>
<organism evidence="3 4">
    <name type="scientific">Cupriavidus malaysiensis</name>
    <dbReference type="NCBI Taxonomy" id="367825"/>
    <lineage>
        <taxon>Bacteria</taxon>
        <taxon>Pseudomonadati</taxon>
        <taxon>Pseudomonadota</taxon>
        <taxon>Betaproteobacteria</taxon>
        <taxon>Burkholderiales</taxon>
        <taxon>Burkholderiaceae</taxon>
        <taxon>Cupriavidus</taxon>
    </lineage>
</organism>
<gene>
    <name evidence="3" type="ORF">BKK80_29400</name>
</gene>
<dbReference type="InterPro" id="IPR050237">
    <property type="entry name" value="ATP-dep_AMP-bd_enzyme"/>
</dbReference>
<evidence type="ECO:0000259" key="1">
    <source>
        <dbReference type="Pfam" id="PF00501"/>
    </source>
</evidence>
<protein>
    <submittedName>
        <fullName evidence="3">AMP-dependent synthetase</fullName>
    </submittedName>
</protein>
<keyword evidence="4" id="KW-1185">Reference proteome</keyword>
<dbReference type="SUPFAM" id="SSF56801">
    <property type="entry name" value="Acetyl-CoA synthetase-like"/>
    <property type="match status" value="1"/>
</dbReference>
<proteinExistence type="predicted"/>
<dbReference type="Proteomes" id="UP000177515">
    <property type="component" value="Chromosome 2"/>
</dbReference>
<dbReference type="EMBL" id="CP017755">
    <property type="protein sequence ID" value="AOZ09816.1"/>
    <property type="molecule type" value="Genomic_DNA"/>
</dbReference>
<sequence length="587" mass="61195">MREWRGVSGTMAALAGLPAPARARPVAGAGAAGWDADTFLARARAWRQAFAARPGTRWALYLDGHAEFAAALFGAWHAGKHVVLPGDALPATVAALRGGAGAVDGLAGELPGGLLPAPAGLPEAAGSGEAAAWPPLDARHCGLTLFTSGSSGVPQAVPKQLRQLEAEVAALEAAFGAALPDGAQVLCTVAPQHIYGLLFCVLWPLAAGRPMPLARLAFHEELVAQAAALDGPALLVSSPAHLRRLPEELDWAPARRALRAVFSSGGPLPAQAASDALRHLGQAPIEVFGSSETGGIAWRQQARQQERWSPLPGVDWCLRDGLLAVRSDHLPDAGWHVCADLAQPAADGGFVLAGRADRIAKIEEKRVSLSAVERALAATPLVQEARVTLLELAVGTRLAAVVVPAAAGQAVLAAQGRAGLAAALREALADTVDTLALPRRWRFPAALPCNAQGKTSDAMLRALFRRVLPEVRWLDGDGDGDGATATAELYIDGELAVFDGHFPRAPIVPGVAQVEWVMQLAPQRLPVPPRTAFQRLDVLKFQAVIVPGSTVALALTWQAERATLAFRLSSAAGTHASGRIVFGATHD</sequence>
<feature type="domain" description="ApeI dehydratase-like" evidence="2">
    <location>
        <begin position="482"/>
        <end position="579"/>
    </location>
</feature>
<dbReference type="InterPro" id="IPR054545">
    <property type="entry name" value="ApeI-like"/>
</dbReference>
<evidence type="ECO:0000313" key="3">
    <source>
        <dbReference type="EMBL" id="AOZ09816.1"/>
    </source>
</evidence>
<dbReference type="PANTHER" id="PTHR43767">
    <property type="entry name" value="LONG-CHAIN-FATTY-ACID--COA LIGASE"/>
    <property type="match status" value="1"/>
</dbReference>
<dbReference type="InterPro" id="IPR045851">
    <property type="entry name" value="AMP-bd_C_sf"/>
</dbReference>
<feature type="domain" description="AMP-dependent synthetase/ligase" evidence="1">
    <location>
        <begin position="134"/>
        <end position="316"/>
    </location>
</feature>
<dbReference type="Gene3D" id="3.10.129.10">
    <property type="entry name" value="Hotdog Thioesterase"/>
    <property type="match status" value="1"/>
</dbReference>
<evidence type="ECO:0000259" key="2">
    <source>
        <dbReference type="Pfam" id="PF22818"/>
    </source>
</evidence>
<dbReference type="RefSeq" id="WP_071072355.1">
    <property type="nucleotide sequence ID" value="NZ_CP017755.1"/>
</dbReference>
<dbReference type="InterPro" id="IPR042099">
    <property type="entry name" value="ANL_N_sf"/>
</dbReference>
<dbReference type="Gene3D" id="3.30.300.30">
    <property type="match status" value="1"/>
</dbReference>
<dbReference type="InterPro" id="IPR029069">
    <property type="entry name" value="HotDog_dom_sf"/>
</dbReference>
<reference evidence="3 4" key="1">
    <citation type="submission" date="2016-10" db="EMBL/GenBank/DDBJ databases">
        <title>Complete genome sequences of three Cupriavidus strains isolated from various Malaysian environments.</title>
        <authorList>
            <person name="Abdullah A.A.-A."/>
            <person name="Shafie N.A.H."/>
            <person name="Lau N.S."/>
        </authorList>
    </citation>
    <scope>NUCLEOTIDE SEQUENCE [LARGE SCALE GENOMIC DNA]</scope>
    <source>
        <strain evidence="3 4">USMAA1020</strain>
    </source>
</reference>
<dbReference type="SUPFAM" id="SSF54637">
    <property type="entry name" value="Thioesterase/thiol ester dehydrase-isomerase"/>
    <property type="match status" value="1"/>
</dbReference>
<dbReference type="Pfam" id="PF00501">
    <property type="entry name" value="AMP-binding"/>
    <property type="match status" value="1"/>
</dbReference>
<evidence type="ECO:0000313" key="4">
    <source>
        <dbReference type="Proteomes" id="UP000177515"/>
    </source>
</evidence>
<dbReference type="Pfam" id="PF22818">
    <property type="entry name" value="ApeI-like"/>
    <property type="match status" value="1"/>
</dbReference>
<dbReference type="Gene3D" id="3.40.50.12780">
    <property type="entry name" value="N-terminal domain of ligase-like"/>
    <property type="match status" value="1"/>
</dbReference>